<keyword evidence="2" id="KW-1185">Reference proteome</keyword>
<sequence>MDCEQKVDWTLGRGENRLDENETQKDVPLAESDVLKKADVQLPFSDIDFFEPLFLASYASDTKVYPLLEGFAVLDTDGIPSAAYGVLIQFLKGCKNKTVELALFPDNSAAFLKTVTEYELNTLPAIDHWVIGKASQTDGGASYEIPVRLFCSDGFFDAIVYAAAVSTESKNVFKIEQVIFGEAPK</sequence>
<protein>
    <submittedName>
        <fullName evidence="1">Uncharacterized protein</fullName>
    </submittedName>
</protein>
<dbReference type="Proteomes" id="UP000016649">
    <property type="component" value="Unassembled WGS sequence"/>
</dbReference>
<comment type="caution">
    <text evidence="1">The sequence shown here is derived from an EMBL/GenBank/DDBJ whole genome shotgun (WGS) entry which is preliminary data.</text>
</comment>
<organism evidence="1 2">
    <name type="scientific">Treponema lecithinolyticum ATCC 700332</name>
    <dbReference type="NCBI Taxonomy" id="1321815"/>
    <lineage>
        <taxon>Bacteria</taxon>
        <taxon>Pseudomonadati</taxon>
        <taxon>Spirochaetota</taxon>
        <taxon>Spirochaetia</taxon>
        <taxon>Spirochaetales</taxon>
        <taxon>Treponemataceae</taxon>
        <taxon>Treponema</taxon>
    </lineage>
</organism>
<gene>
    <name evidence="1" type="ORF">HMPREF9193_00847</name>
</gene>
<reference evidence="1 2" key="1">
    <citation type="submission" date="2013-08" db="EMBL/GenBank/DDBJ databases">
        <authorList>
            <person name="Weinstock G."/>
            <person name="Sodergren E."/>
            <person name="Wylie T."/>
            <person name="Fulton L."/>
            <person name="Fulton R."/>
            <person name="Fronick C."/>
            <person name="O'Laughlin M."/>
            <person name="Godfrey J."/>
            <person name="Miner T."/>
            <person name="Herter B."/>
            <person name="Appelbaum E."/>
            <person name="Cordes M."/>
            <person name="Lek S."/>
            <person name="Wollam A."/>
            <person name="Pepin K.H."/>
            <person name="Palsikar V.B."/>
            <person name="Mitreva M."/>
            <person name="Wilson R.K."/>
        </authorList>
    </citation>
    <scope>NUCLEOTIDE SEQUENCE [LARGE SCALE GENOMIC DNA]</scope>
    <source>
        <strain evidence="1 2">ATCC 700332</strain>
    </source>
</reference>
<proteinExistence type="predicted"/>
<dbReference type="EMBL" id="AWVH01000024">
    <property type="protein sequence ID" value="ERJ93558.1"/>
    <property type="molecule type" value="Genomic_DNA"/>
</dbReference>
<accession>A0ABN0NZY1</accession>
<evidence type="ECO:0000313" key="2">
    <source>
        <dbReference type="Proteomes" id="UP000016649"/>
    </source>
</evidence>
<evidence type="ECO:0000313" key="1">
    <source>
        <dbReference type="EMBL" id="ERJ93558.1"/>
    </source>
</evidence>
<name>A0ABN0NZY1_TRELE</name>